<dbReference type="Gene3D" id="3.30.1330.10">
    <property type="entry name" value="PurM-like, N-terminal domain"/>
    <property type="match status" value="1"/>
</dbReference>
<evidence type="ECO:0000313" key="4">
    <source>
        <dbReference type="EMBL" id="MFB5944477.1"/>
    </source>
</evidence>
<dbReference type="EMBL" id="JBBVGT010000001">
    <property type="protein sequence ID" value="MFB5944477.1"/>
    <property type="molecule type" value="Genomic_DNA"/>
</dbReference>
<protein>
    <submittedName>
        <fullName evidence="4">AIR synthase family protein</fullName>
    </submittedName>
</protein>
<dbReference type="PANTHER" id="PTHR30303:SF4">
    <property type="entry name" value="HYDROGENASE EXPRESSION_FORMATION PROTEIN HYPE"/>
    <property type="match status" value="1"/>
</dbReference>
<dbReference type="InterPro" id="IPR036676">
    <property type="entry name" value="PurM-like_C_sf"/>
</dbReference>
<dbReference type="InterPro" id="IPR011854">
    <property type="entry name" value="HypE"/>
</dbReference>
<comment type="caution">
    <text evidence="4">The sequence shown here is derived from an EMBL/GenBank/DDBJ whole genome shotgun (WGS) entry which is preliminary data.</text>
</comment>
<accession>A0ABV5CA99</accession>
<keyword evidence="5" id="KW-1185">Reference proteome</keyword>
<evidence type="ECO:0000259" key="3">
    <source>
        <dbReference type="Pfam" id="PF02769"/>
    </source>
</evidence>
<comment type="similarity">
    <text evidence="1">Belongs to the HypE family.</text>
</comment>
<dbReference type="PANTHER" id="PTHR30303">
    <property type="entry name" value="HYDROGENASE ISOENZYMES FORMATION PROTEIN HYPE"/>
    <property type="match status" value="1"/>
</dbReference>
<evidence type="ECO:0000259" key="2">
    <source>
        <dbReference type="Pfam" id="PF00586"/>
    </source>
</evidence>
<reference evidence="4 5" key="1">
    <citation type="submission" date="2024-04" db="EMBL/GenBank/DDBJ databases">
        <title>Albibacterium profundi sp. nov., isolated from sediment of the Challenger Deep of Mariana Trench.</title>
        <authorList>
            <person name="Wang Y."/>
        </authorList>
    </citation>
    <scope>NUCLEOTIDE SEQUENCE [LARGE SCALE GENOMIC DNA]</scope>
    <source>
        <strain evidence="4 5">RHL897</strain>
    </source>
</reference>
<dbReference type="Proteomes" id="UP001580928">
    <property type="component" value="Unassembled WGS sequence"/>
</dbReference>
<dbReference type="InterPro" id="IPR016188">
    <property type="entry name" value="PurM-like_N"/>
</dbReference>
<gene>
    <name evidence="4" type="ORF">WKR92_01385</name>
</gene>
<name>A0ABV5CA99_9SPHI</name>
<feature type="domain" description="PurM-like C-terminal" evidence="3">
    <location>
        <begin position="160"/>
        <end position="317"/>
    </location>
</feature>
<evidence type="ECO:0000313" key="5">
    <source>
        <dbReference type="Proteomes" id="UP001580928"/>
    </source>
</evidence>
<dbReference type="PIRSF" id="PIRSF005644">
    <property type="entry name" value="Hdrgns_mtr_HypE"/>
    <property type="match status" value="1"/>
</dbReference>
<dbReference type="Pfam" id="PF02769">
    <property type="entry name" value="AIRS_C"/>
    <property type="match status" value="1"/>
</dbReference>
<dbReference type="InterPro" id="IPR010918">
    <property type="entry name" value="PurM-like_C_dom"/>
</dbReference>
<feature type="domain" description="PurM-like N-terminal" evidence="2">
    <location>
        <begin position="38"/>
        <end position="141"/>
    </location>
</feature>
<sequence>MMKKELGKIQKGFFEETILQRCGFVRPEVVNGPAFGVDVAVVDLPNNLAMATASDPLSLIPSLGLEESAWLSVYLMANDIATTGNLPMYAQFVLNLPAGFSSADFKTYWNYIDHFCKDLSVAITGGHTGFIEGQNSTIAGGGTLITIGEKKDILTSQNAKPGNSILVTKQCAISSSAILAKSFPETVKNTLGKEIHDRGCELFYRTSAVNDALTAVGNDERHTDVIAMHDVTEGGVLGAIYELAVASGCGAHVYNDLLPVNHVQAEICKLFSIDPRYVIGAGSMIIAVEKGSEKQVIERLAQAQIECTVVGELLEADQGIRLQEEDETNEMPYFETDPYWASFFEAMKKGWK</sequence>
<organism evidence="4 5">
    <name type="scientific">Albibacterium profundi</name>
    <dbReference type="NCBI Taxonomy" id="3134906"/>
    <lineage>
        <taxon>Bacteria</taxon>
        <taxon>Pseudomonadati</taxon>
        <taxon>Bacteroidota</taxon>
        <taxon>Sphingobacteriia</taxon>
        <taxon>Sphingobacteriales</taxon>
        <taxon>Sphingobacteriaceae</taxon>
        <taxon>Albibacterium</taxon>
    </lineage>
</organism>
<dbReference type="CDD" id="cd06061">
    <property type="entry name" value="PurM-like1"/>
    <property type="match status" value="1"/>
</dbReference>
<dbReference type="SUPFAM" id="SSF55326">
    <property type="entry name" value="PurM N-terminal domain-like"/>
    <property type="match status" value="1"/>
</dbReference>
<evidence type="ECO:0000256" key="1">
    <source>
        <dbReference type="ARBA" id="ARBA00006243"/>
    </source>
</evidence>
<dbReference type="InterPro" id="IPR036921">
    <property type="entry name" value="PurM-like_N_sf"/>
</dbReference>
<dbReference type="Gene3D" id="3.90.650.10">
    <property type="entry name" value="PurM-like C-terminal domain"/>
    <property type="match status" value="1"/>
</dbReference>
<dbReference type="SUPFAM" id="SSF56042">
    <property type="entry name" value="PurM C-terminal domain-like"/>
    <property type="match status" value="1"/>
</dbReference>
<dbReference type="RefSeq" id="WP_375556056.1">
    <property type="nucleotide sequence ID" value="NZ_JBBVGT010000001.1"/>
</dbReference>
<proteinExistence type="inferred from homology"/>
<dbReference type="Pfam" id="PF00586">
    <property type="entry name" value="AIRS"/>
    <property type="match status" value="1"/>
</dbReference>